<keyword evidence="3" id="KW-1185">Reference proteome</keyword>
<evidence type="ECO:0000313" key="2">
    <source>
        <dbReference type="EMBL" id="SOC55982.1"/>
    </source>
</evidence>
<protein>
    <submittedName>
        <fullName evidence="2">ABC-2 type transport system permease protein</fullName>
    </submittedName>
</protein>
<dbReference type="EMBL" id="OBQK01000006">
    <property type="protein sequence ID" value="SOC55982.1"/>
    <property type="molecule type" value="Genomic_DNA"/>
</dbReference>
<organism evidence="2 3">
    <name type="scientific">Ornithinimicrobium cerasi</name>
    <dbReference type="NCBI Taxonomy" id="2248773"/>
    <lineage>
        <taxon>Bacteria</taxon>
        <taxon>Bacillati</taxon>
        <taxon>Actinomycetota</taxon>
        <taxon>Actinomycetes</taxon>
        <taxon>Micrococcales</taxon>
        <taxon>Ornithinimicrobiaceae</taxon>
        <taxon>Ornithinimicrobium</taxon>
    </lineage>
</organism>
<dbReference type="AlphaFoldDB" id="A0A285VPK1"/>
<proteinExistence type="predicted"/>
<name>A0A285VPK1_9MICO</name>
<gene>
    <name evidence="2" type="ORF">SAMN05421879_106143</name>
</gene>
<keyword evidence="1" id="KW-0812">Transmembrane</keyword>
<feature type="transmembrane region" description="Helical" evidence="1">
    <location>
        <begin position="394"/>
        <end position="413"/>
    </location>
</feature>
<dbReference type="Proteomes" id="UP000219688">
    <property type="component" value="Unassembled WGS sequence"/>
</dbReference>
<reference evidence="3" key="1">
    <citation type="submission" date="2017-08" db="EMBL/GenBank/DDBJ databases">
        <authorList>
            <person name="Varghese N."/>
            <person name="Submissions S."/>
        </authorList>
    </citation>
    <scope>NUCLEOTIDE SEQUENCE [LARGE SCALE GENOMIC DNA]</scope>
    <source>
        <strain evidence="3">USBA17B2</strain>
    </source>
</reference>
<feature type="transmembrane region" description="Helical" evidence="1">
    <location>
        <begin position="425"/>
        <end position="450"/>
    </location>
</feature>
<feature type="transmembrane region" description="Helical" evidence="1">
    <location>
        <begin position="121"/>
        <end position="148"/>
    </location>
</feature>
<evidence type="ECO:0000256" key="1">
    <source>
        <dbReference type="SAM" id="Phobius"/>
    </source>
</evidence>
<feature type="transmembrane region" description="Helical" evidence="1">
    <location>
        <begin position="501"/>
        <end position="524"/>
    </location>
</feature>
<feature type="transmembrane region" description="Helical" evidence="1">
    <location>
        <begin position="340"/>
        <end position="364"/>
    </location>
</feature>
<keyword evidence="1" id="KW-0472">Membrane</keyword>
<feature type="transmembrane region" description="Helical" evidence="1">
    <location>
        <begin position="188"/>
        <end position="204"/>
    </location>
</feature>
<sequence length="532" mass="55159">MTGLGTLVRLALRRNRWFLLAWVLGLAVIAPATATAYETVVGGLAGAGALDVMAANPTMRAMLGPPTDLGTPGGFTVWRVGTFIAAAAGVMAVLGVVRVTRADEEEGRTELIRSGVVGRHAPLTAGVLVALLGCLVLGALVSAGMAAVGEPVPGSLAFGLGVALVSAVFVGVGAVAAQVTSAGRAARGLGLAVLLAAYLLRGIADAGPEGSVRRDLAWASPLQWMALVRPYADERWAVLLLPAGLTALLVGGAFVLESRRDHGSGLWSVRPGRDRAAEGLLSPSGLAWRLQRGTVIGWLVGLSVFALGMGSLSGSFGQMLEDLPQLEAVFRRLGQGAEQLVDAFFVAMLGIVAVLVGIVGVQLWQRLSTEEHRGHAELLLAAAVPRTRLALSHLVLAALASTAVLVVFAALLATPEALDRGDAGVVLQTVGAALALAPGGLLVLGLAVLLHGLLPRLAWLVWVVVGWSLFMVWVGSVLGLPEWLARLTPWHALPALPVEEMGWAPVLVTTGLTLALMAAGVWGYRRRDLRLP</sequence>
<feature type="transmembrane region" description="Helical" evidence="1">
    <location>
        <begin position="236"/>
        <end position="256"/>
    </location>
</feature>
<dbReference type="RefSeq" id="WP_097188293.1">
    <property type="nucleotide sequence ID" value="NZ_OBQK01000006.1"/>
</dbReference>
<feature type="transmembrane region" description="Helical" evidence="1">
    <location>
        <begin position="154"/>
        <end position="176"/>
    </location>
</feature>
<feature type="transmembrane region" description="Helical" evidence="1">
    <location>
        <begin position="457"/>
        <end position="481"/>
    </location>
</feature>
<feature type="transmembrane region" description="Helical" evidence="1">
    <location>
        <begin position="77"/>
        <end position="100"/>
    </location>
</feature>
<evidence type="ECO:0000313" key="3">
    <source>
        <dbReference type="Proteomes" id="UP000219688"/>
    </source>
</evidence>
<feature type="transmembrane region" description="Helical" evidence="1">
    <location>
        <begin position="295"/>
        <end position="320"/>
    </location>
</feature>
<accession>A0A285VPK1</accession>
<keyword evidence="1" id="KW-1133">Transmembrane helix</keyword>